<dbReference type="GO" id="GO:0005634">
    <property type="term" value="C:nucleus"/>
    <property type="evidence" value="ECO:0007669"/>
    <property type="project" value="UniProtKB-SubCell"/>
</dbReference>
<gene>
    <name evidence="10" type="primary">LOC111299480</name>
</gene>
<dbReference type="PANTHER" id="PTHR31190">
    <property type="entry name" value="DNA-BINDING DOMAIN"/>
    <property type="match status" value="1"/>
</dbReference>
<dbReference type="Pfam" id="PF00847">
    <property type="entry name" value="AP2"/>
    <property type="match status" value="1"/>
</dbReference>
<evidence type="ECO:0000256" key="3">
    <source>
        <dbReference type="ARBA" id="ARBA00023125"/>
    </source>
</evidence>
<dbReference type="GeneID" id="111299480"/>
<evidence type="ECO:0000256" key="5">
    <source>
        <dbReference type="ARBA" id="ARBA00023242"/>
    </source>
</evidence>
<dbReference type="GO" id="GO:0003677">
    <property type="term" value="F:DNA binding"/>
    <property type="evidence" value="ECO:0007669"/>
    <property type="project" value="UniProtKB-KW"/>
</dbReference>
<dbReference type="Gene3D" id="3.30.730.10">
    <property type="entry name" value="AP2/ERF domain"/>
    <property type="match status" value="1"/>
</dbReference>
<name>A0A6P5ZC52_DURZI</name>
<dbReference type="FunFam" id="3.30.730.10:FF:000001">
    <property type="entry name" value="Ethylene-responsive transcription factor 2"/>
    <property type="match status" value="1"/>
</dbReference>
<sequence length="266" mass="29074">MAAPSGALAHHLIAQTHILPHQQQQATHHHKSLVTDQQAQPKPPAQDPGKVGRRHYRGVRQRPWGKWAAEIRDPKKAARVWLGTFDTAEAAAAAYDAAALKFKGSKAKLNFPERVQGGLELGFLACSNNNNPIAAAPSSVISCSTPQPPPSFPNISRSDLLSNEAFPYLSQYAQLLSGNDIDNRRQYVESGLHNQQPLISQYSSSLSTSSTTSTTYSAILMPQNQLDEEELRRFSSSATAQMRSFSSGSHLFLNPGKDSDDSKQKE</sequence>
<dbReference type="PANTHER" id="PTHR31190:SF489">
    <property type="entry name" value="ETHYLENE-RESPONSIVE TRANSCRIPTION FACTOR ERF113-RELATED"/>
    <property type="match status" value="1"/>
</dbReference>
<evidence type="ECO:0000313" key="10">
    <source>
        <dbReference type="RefSeq" id="XP_022750428.1"/>
    </source>
</evidence>
<dbReference type="OrthoDB" id="1925932at2759"/>
<dbReference type="InterPro" id="IPR044808">
    <property type="entry name" value="ERF_plant"/>
</dbReference>
<dbReference type="AlphaFoldDB" id="A0A6P5ZC52"/>
<dbReference type="CDD" id="cd00018">
    <property type="entry name" value="AP2"/>
    <property type="match status" value="1"/>
</dbReference>
<comment type="similarity">
    <text evidence="6">Belongs to the AP2/ERF transcription factor family. ERF subfamily.</text>
</comment>
<dbReference type="InterPro" id="IPR001471">
    <property type="entry name" value="AP2/ERF_dom"/>
</dbReference>
<dbReference type="PROSITE" id="PS51032">
    <property type="entry name" value="AP2_ERF"/>
    <property type="match status" value="1"/>
</dbReference>
<evidence type="ECO:0000256" key="4">
    <source>
        <dbReference type="ARBA" id="ARBA00023163"/>
    </source>
</evidence>
<reference evidence="10" key="1">
    <citation type="submission" date="2025-08" db="UniProtKB">
        <authorList>
            <consortium name="RefSeq"/>
        </authorList>
    </citation>
    <scope>IDENTIFICATION</scope>
    <source>
        <tissue evidence="10">Fruit stalk</tissue>
    </source>
</reference>
<protein>
    <submittedName>
        <fullName evidence="10">Ethylene-responsive transcription factor ERF113-like</fullName>
    </submittedName>
</protein>
<organism evidence="9 10">
    <name type="scientific">Durio zibethinus</name>
    <name type="common">Durian</name>
    <dbReference type="NCBI Taxonomy" id="66656"/>
    <lineage>
        <taxon>Eukaryota</taxon>
        <taxon>Viridiplantae</taxon>
        <taxon>Streptophyta</taxon>
        <taxon>Embryophyta</taxon>
        <taxon>Tracheophyta</taxon>
        <taxon>Spermatophyta</taxon>
        <taxon>Magnoliopsida</taxon>
        <taxon>eudicotyledons</taxon>
        <taxon>Gunneridae</taxon>
        <taxon>Pentapetalae</taxon>
        <taxon>rosids</taxon>
        <taxon>malvids</taxon>
        <taxon>Malvales</taxon>
        <taxon>Malvaceae</taxon>
        <taxon>Helicteroideae</taxon>
        <taxon>Durio</taxon>
    </lineage>
</organism>
<keyword evidence="2" id="KW-0805">Transcription regulation</keyword>
<feature type="domain" description="AP2/ERF" evidence="8">
    <location>
        <begin position="55"/>
        <end position="112"/>
    </location>
</feature>
<comment type="subcellular location">
    <subcellularLocation>
        <location evidence="1">Nucleus</location>
    </subcellularLocation>
</comment>
<proteinExistence type="inferred from homology"/>
<dbReference type="PRINTS" id="PR00367">
    <property type="entry name" value="ETHRSPELEMNT"/>
</dbReference>
<dbReference type="SUPFAM" id="SSF54171">
    <property type="entry name" value="DNA-binding domain"/>
    <property type="match status" value="1"/>
</dbReference>
<evidence type="ECO:0000256" key="7">
    <source>
        <dbReference type="SAM" id="MobiDB-lite"/>
    </source>
</evidence>
<evidence type="ECO:0000256" key="1">
    <source>
        <dbReference type="ARBA" id="ARBA00004123"/>
    </source>
</evidence>
<keyword evidence="4" id="KW-0804">Transcription</keyword>
<feature type="region of interest" description="Disordered" evidence="7">
    <location>
        <begin position="228"/>
        <end position="266"/>
    </location>
</feature>
<dbReference type="InterPro" id="IPR016177">
    <property type="entry name" value="DNA-bd_dom_sf"/>
</dbReference>
<evidence type="ECO:0000256" key="2">
    <source>
        <dbReference type="ARBA" id="ARBA00023015"/>
    </source>
</evidence>
<dbReference type="GO" id="GO:0003700">
    <property type="term" value="F:DNA-binding transcription factor activity"/>
    <property type="evidence" value="ECO:0007669"/>
    <property type="project" value="InterPro"/>
</dbReference>
<evidence type="ECO:0000259" key="8">
    <source>
        <dbReference type="PROSITE" id="PS51032"/>
    </source>
</evidence>
<keyword evidence="5" id="KW-0539">Nucleus</keyword>
<keyword evidence="9" id="KW-1185">Reference proteome</keyword>
<evidence type="ECO:0000313" key="9">
    <source>
        <dbReference type="Proteomes" id="UP000515121"/>
    </source>
</evidence>
<dbReference type="Proteomes" id="UP000515121">
    <property type="component" value="Unplaced"/>
</dbReference>
<feature type="region of interest" description="Disordered" evidence="7">
    <location>
        <begin position="20"/>
        <end position="57"/>
    </location>
</feature>
<keyword evidence="3" id="KW-0238">DNA-binding</keyword>
<evidence type="ECO:0000256" key="6">
    <source>
        <dbReference type="ARBA" id="ARBA00024343"/>
    </source>
</evidence>
<dbReference type="RefSeq" id="XP_022750428.1">
    <property type="nucleotide sequence ID" value="XM_022894693.1"/>
</dbReference>
<accession>A0A6P5ZC52</accession>
<dbReference type="SMART" id="SM00380">
    <property type="entry name" value="AP2"/>
    <property type="match status" value="1"/>
</dbReference>
<dbReference type="InterPro" id="IPR036955">
    <property type="entry name" value="AP2/ERF_dom_sf"/>
</dbReference>
<feature type="compositionally biased region" description="Basic and acidic residues" evidence="7">
    <location>
        <begin position="257"/>
        <end position="266"/>
    </location>
</feature>
<dbReference type="KEGG" id="dzi:111299480"/>
<feature type="compositionally biased region" description="Polar residues" evidence="7">
    <location>
        <begin position="234"/>
        <end position="249"/>
    </location>
</feature>
<dbReference type="GO" id="GO:0009873">
    <property type="term" value="P:ethylene-activated signaling pathway"/>
    <property type="evidence" value="ECO:0007669"/>
    <property type="project" value="InterPro"/>
</dbReference>